<gene>
    <name evidence="2" type="ORF">ASJ35_14240</name>
</gene>
<comment type="caution">
    <text evidence="2">The sequence shown here is derived from an EMBL/GenBank/DDBJ whole genome shotgun (WGS) entry which is preliminary data.</text>
</comment>
<feature type="transmembrane region" description="Helical" evidence="1">
    <location>
        <begin position="6"/>
        <end position="26"/>
    </location>
</feature>
<dbReference type="EMBL" id="LMUA01000023">
    <property type="protein sequence ID" value="KUE75355.1"/>
    <property type="molecule type" value="Genomic_DNA"/>
</dbReference>
<evidence type="ECO:0000313" key="3">
    <source>
        <dbReference type="Proteomes" id="UP000053433"/>
    </source>
</evidence>
<evidence type="ECO:0000313" key="2">
    <source>
        <dbReference type="EMBL" id="KUE75355.1"/>
    </source>
</evidence>
<name>A0A0W7TNF1_9FIRM</name>
<reference evidence="2 3" key="1">
    <citation type="submission" date="2015-10" db="EMBL/GenBank/DDBJ databases">
        <title>A novel member of the family Ruminococcaceae isolated from human faeces.</title>
        <authorList>
            <person name="Shkoporov A.N."/>
            <person name="Chaplin A.V."/>
            <person name="Motuzova O.V."/>
            <person name="Kafarskaia L.I."/>
            <person name="Efimov B.A."/>
        </authorList>
    </citation>
    <scope>NUCLEOTIDE SEQUENCE [LARGE SCALE GENOMIC DNA]</scope>
    <source>
        <strain evidence="2 3">668</strain>
    </source>
</reference>
<accession>A0A0W7TNF1</accession>
<dbReference type="AlphaFoldDB" id="A0A0W7TNF1"/>
<keyword evidence="1" id="KW-0472">Membrane</keyword>
<evidence type="ECO:0000256" key="1">
    <source>
        <dbReference type="SAM" id="Phobius"/>
    </source>
</evidence>
<keyword evidence="1" id="KW-1133">Transmembrane helix</keyword>
<proteinExistence type="predicted"/>
<keyword evidence="1" id="KW-0812">Transmembrane</keyword>
<organism evidence="2 3">
    <name type="scientific">Ruthenibacterium lactatiformans</name>
    <dbReference type="NCBI Taxonomy" id="1550024"/>
    <lineage>
        <taxon>Bacteria</taxon>
        <taxon>Bacillati</taxon>
        <taxon>Bacillota</taxon>
        <taxon>Clostridia</taxon>
        <taxon>Eubacteriales</taxon>
        <taxon>Oscillospiraceae</taxon>
        <taxon>Ruthenibacterium</taxon>
    </lineage>
</organism>
<protein>
    <submittedName>
        <fullName evidence="2">Uncharacterized protein</fullName>
    </submittedName>
</protein>
<dbReference type="Proteomes" id="UP000053433">
    <property type="component" value="Unassembled WGS sequence"/>
</dbReference>
<sequence length="81" mass="9014">MWNNDSAVIVCLCFEITKCVAIVVIYRTKYNSSFRIGECAGKPSDMILMCMCANNIIKIGNTFAVEDRIYSVAVLHVSTVD</sequence>